<evidence type="ECO:0000313" key="2">
    <source>
        <dbReference type="Proteomes" id="UP000053958"/>
    </source>
</evidence>
<proteinExistence type="predicted"/>
<sequence length="191" mass="21702">MSLRRTLRGPPALLSRQKAKEAAKLAEARVEIIAGLKKTYENLDQDHADYLETQFLDSQSVKVESLNFKADGDYDMQSQPIFFQPMPRDKLIDHPINDESEETKEDLAVLEGCIEPNEGDDYLSRADFMCCTLGLELRLDLSGSESHLDQQNDFSSTNNIWIAKIELDRLSVISDLYCNLSMLDTFLPSTY</sequence>
<accession>A0A0F4YY19</accession>
<evidence type="ECO:0000313" key="1">
    <source>
        <dbReference type="EMBL" id="KKA23177.1"/>
    </source>
</evidence>
<protein>
    <submittedName>
        <fullName evidence="1">Uncharacterized protein</fullName>
    </submittedName>
</protein>
<reference evidence="1 2" key="1">
    <citation type="submission" date="2015-04" db="EMBL/GenBank/DDBJ databases">
        <authorList>
            <person name="Heijne W.H."/>
            <person name="Fedorova N.D."/>
            <person name="Nierman W.C."/>
            <person name="Vollebregt A.W."/>
            <person name="Zhao Z."/>
            <person name="Wu L."/>
            <person name="Kumar M."/>
            <person name="Stam H."/>
            <person name="van den Berg M.A."/>
            <person name="Pel H.J."/>
        </authorList>
    </citation>
    <scope>NUCLEOTIDE SEQUENCE [LARGE SCALE GENOMIC DNA]</scope>
    <source>
        <strain evidence="1 2">CBS 393.64</strain>
    </source>
</reference>
<dbReference type="GeneID" id="25315121"/>
<keyword evidence="2" id="KW-1185">Reference proteome</keyword>
<dbReference type="AlphaFoldDB" id="A0A0F4YY19"/>
<name>A0A0F4YY19_RASE3</name>
<dbReference type="RefSeq" id="XP_013329789.1">
    <property type="nucleotide sequence ID" value="XM_013474335.1"/>
</dbReference>
<dbReference type="Proteomes" id="UP000053958">
    <property type="component" value="Unassembled WGS sequence"/>
</dbReference>
<dbReference type="EMBL" id="LASV01000109">
    <property type="protein sequence ID" value="KKA23177.1"/>
    <property type="molecule type" value="Genomic_DNA"/>
</dbReference>
<comment type="caution">
    <text evidence="1">The sequence shown here is derived from an EMBL/GenBank/DDBJ whole genome shotgun (WGS) entry which is preliminary data.</text>
</comment>
<organism evidence="1 2">
    <name type="scientific">Rasamsonia emersonii (strain ATCC 16479 / CBS 393.64 / IMI 116815)</name>
    <dbReference type="NCBI Taxonomy" id="1408163"/>
    <lineage>
        <taxon>Eukaryota</taxon>
        <taxon>Fungi</taxon>
        <taxon>Dikarya</taxon>
        <taxon>Ascomycota</taxon>
        <taxon>Pezizomycotina</taxon>
        <taxon>Eurotiomycetes</taxon>
        <taxon>Eurotiomycetidae</taxon>
        <taxon>Eurotiales</taxon>
        <taxon>Trichocomaceae</taxon>
        <taxon>Rasamsonia</taxon>
    </lineage>
</organism>
<gene>
    <name evidence="1" type="ORF">T310_2770</name>
</gene>